<dbReference type="InterPro" id="IPR020846">
    <property type="entry name" value="MFS_dom"/>
</dbReference>
<accession>A0ABR6VHQ6</accession>
<evidence type="ECO:0000256" key="1">
    <source>
        <dbReference type="ARBA" id="ARBA00004651"/>
    </source>
</evidence>
<dbReference type="RefSeq" id="WP_186502995.1">
    <property type="nucleotide sequence ID" value="NZ_JACOGK010000015.1"/>
</dbReference>
<dbReference type="SUPFAM" id="SSF103473">
    <property type="entry name" value="MFS general substrate transporter"/>
    <property type="match status" value="1"/>
</dbReference>
<sequence length="434" mass="47087">MTHDLYGSKPTKVRWMVFGSLLALCTVNYVDRAVISICMPAIEADLQFGPAMVGVILSAFFWGYTLMQIPAGWIADRLGPGKTILGSGLLWGIFQIITGFLNGSTGFMIVRALLGASEAPIYPASSKLQSVWLTKNERTRGAAIVDAGSALGTSIGGPLIIAFLAWFGGWRGALMGAGVVTMAVVLVCYKFVHTTPDTNTMINAAEREYIDKALKEEYESEQMASGGRTSLGLPRYLRSLTFWGMVLGFVCYDCFWYGLMTWGPMYLSQVFKVNIMTVGGSIFIIFGCGVIGSFFGGYMIDMLRIKGYDSNKVVKYALAGLGIAMALSMYLLSTAATITLAIVYMSFAMFCEKWVGATFWMMPAAISQKDDVGIVAGAMNFMGNIGGTIVPILVGLIVTFTGSYYWAIILFLAFALGVCLFPIWINMNKKVGAQ</sequence>
<dbReference type="PANTHER" id="PTHR11662:SF399">
    <property type="entry name" value="FI19708P1-RELATED"/>
    <property type="match status" value="1"/>
</dbReference>
<evidence type="ECO:0000256" key="4">
    <source>
        <dbReference type="ARBA" id="ARBA00022989"/>
    </source>
</evidence>
<dbReference type="EMBL" id="JACOGK010000015">
    <property type="protein sequence ID" value="MBC3536838.1"/>
    <property type="molecule type" value="Genomic_DNA"/>
</dbReference>
<evidence type="ECO:0000256" key="3">
    <source>
        <dbReference type="ARBA" id="ARBA00022692"/>
    </source>
</evidence>
<comment type="caution">
    <text evidence="8">The sequence shown here is derived from an EMBL/GenBank/DDBJ whole genome shotgun (WGS) entry which is preliminary data.</text>
</comment>
<feature type="transmembrane region" description="Helical" evidence="6">
    <location>
        <begin position="279"/>
        <end position="301"/>
    </location>
</feature>
<feature type="domain" description="Major facilitator superfamily (MFS) profile" evidence="7">
    <location>
        <begin position="17"/>
        <end position="430"/>
    </location>
</feature>
<feature type="transmembrane region" description="Helical" evidence="6">
    <location>
        <begin position="51"/>
        <end position="69"/>
    </location>
</feature>
<organism evidence="8 9">
    <name type="scientific">Megasphaera hominis</name>
    <dbReference type="NCBI Taxonomy" id="159836"/>
    <lineage>
        <taxon>Bacteria</taxon>
        <taxon>Bacillati</taxon>
        <taxon>Bacillota</taxon>
        <taxon>Negativicutes</taxon>
        <taxon>Veillonellales</taxon>
        <taxon>Veillonellaceae</taxon>
        <taxon>Megasphaera</taxon>
    </lineage>
</organism>
<keyword evidence="9" id="KW-1185">Reference proteome</keyword>
<dbReference type="InterPro" id="IPR050382">
    <property type="entry name" value="MFS_Na/Anion_cotransporter"/>
</dbReference>
<proteinExistence type="predicted"/>
<feature type="transmembrane region" description="Helical" evidence="6">
    <location>
        <begin position="89"/>
        <end position="114"/>
    </location>
</feature>
<feature type="transmembrane region" description="Helical" evidence="6">
    <location>
        <begin position="173"/>
        <end position="192"/>
    </location>
</feature>
<feature type="transmembrane region" description="Helical" evidence="6">
    <location>
        <begin position="404"/>
        <end position="425"/>
    </location>
</feature>
<reference evidence="8 9" key="1">
    <citation type="submission" date="2020-08" db="EMBL/GenBank/DDBJ databases">
        <authorList>
            <person name="Liu C."/>
            <person name="Sun Q."/>
        </authorList>
    </citation>
    <scope>NUCLEOTIDE SEQUENCE [LARGE SCALE GENOMIC DNA]</scope>
    <source>
        <strain evidence="8 9">NSJ-59</strain>
    </source>
</reference>
<name>A0ABR6VHQ6_9FIRM</name>
<evidence type="ECO:0000256" key="2">
    <source>
        <dbReference type="ARBA" id="ARBA00022448"/>
    </source>
</evidence>
<feature type="transmembrane region" description="Helical" evidence="6">
    <location>
        <begin position="143"/>
        <end position="167"/>
    </location>
</feature>
<keyword evidence="3 6" id="KW-0812">Transmembrane</keyword>
<feature type="transmembrane region" description="Helical" evidence="6">
    <location>
        <begin position="372"/>
        <end position="398"/>
    </location>
</feature>
<keyword evidence="2" id="KW-0813">Transport</keyword>
<dbReference type="Gene3D" id="1.20.1250.20">
    <property type="entry name" value="MFS general substrate transporter like domains"/>
    <property type="match status" value="2"/>
</dbReference>
<evidence type="ECO:0000259" key="7">
    <source>
        <dbReference type="PROSITE" id="PS50850"/>
    </source>
</evidence>
<dbReference type="InterPro" id="IPR036259">
    <property type="entry name" value="MFS_trans_sf"/>
</dbReference>
<dbReference type="PANTHER" id="PTHR11662">
    <property type="entry name" value="SOLUTE CARRIER FAMILY 17"/>
    <property type="match status" value="1"/>
</dbReference>
<evidence type="ECO:0000313" key="8">
    <source>
        <dbReference type="EMBL" id="MBC3536838.1"/>
    </source>
</evidence>
<gene>
    <name evidence="8" type="ORF">H8J70_06210</name>
</gene>
<comment type="subcellular location">
    <subcellularLocation>
        <location evidence="1">Cell membrane</location>
        <topology evidence="1">Multi-pass membrane protein</topology>
    </subcellularLocation>
</comment>
<feature type="transmembrane region" description="Helical" evidence="6">
    <location>
        <begin position="313"/>
        <end position="332"/>
    </location>
</feature>
<dbReference type="Pfam" id="PF07690">
    <property type="entry name" value="MFS_1"/>
    <property type="match status" value="1"/>
</dbReference>
<dbReference type="InterPro" id="IPR011701">
    <property type="entry name" value="MFS"/>
</dbReference>
<feature type="transmembrane region" description="Helical" evidence="6">
    <location>
        <begin position="240"/>
        <end position="259"/>
    </location>
</feature>
<feature type="transmembrane region" description="Helical" evidence="6">
    <location>
        <begin position="12"/>
        <end position="30"/>
    </location>
</feature>
<dbReference type="PROSITE" id="PS50850">
    <property type="entry name" value="MFS"/>
    <property type="match status" value="1"/>
</dbReference>
<evidence type="ECO:0000256" key="5">
    <source>
        <dbReference type="ARBA" id="ARBA00023136"/>
    </source>
</evidence>
<evidence type="ECO:0000313" key="9">
    <source>
        <dbReference type="Proteomes" id="UP000606870"/>
    </source>
</evidence>
<dbReference type="CDD" id="cd17319">
    <property type="entry name" value="MFS_ExuT_GudP_like"/>
    <property type="match status" value="1"/>
</dbReference>
<dbReference type="Proteomes" id="UP000606870">
    <property type="component" value="Unassembled WGS sequence"/>
</dbReference>
<evidence type="ECO:0000256" key="6">
    <source>
        <dbReference type="SAM" id="Phobius"/>
    </source>
</evidence>
<protein>
    <submittedName>
        <fullName evidence="8">MFS transporter</fullName>
    </submittedName>
</protein>
<keyword evidence="4 6" id="KW-1133">Transmembrane helix</keyword>
<keyword evidence="5 6" id="KW-0472">Membrane</keyword>